<reference evidence="1" key="1">
    <citation type="submission" date="2021-06" db="EMBL/GenBank/DDBJ databases">
        <authorList>
            <person name="Kallberg Y."/>
            <person name="Tangrot J."/>
            <person name="Rosling A."/>
        </authorList>
    </citation>
    <scope>NUCLEOTIDE SEQUENCE</scope>
    <source>
        <strain evidence="1">FL966</strain>
    </source>
</reference>
<evidence type="ECO:0000313" key="1">
    <source>
        <dbReference type="EMBL" id="CAG8706896.1"/>
    </source>
</evidence>
<dbReference type="AlphaFoldDB" id="A0A9N9HV45"/>
<feature type="non-terminal residue" evidence="1">
    <location>
        <position position="192"/>
    </location>
</feature>
<gene>
    <name evidence="1" type="ORF">CPELLU_LOCUS12125</name>
</gene>
<protein>
    <submittedName>
        <fullName evidence="1">1044_t:CDS:1</fullName>
    </submittedName>
</protein>
<sequence>LQENQQVLKYDLLRHLSLLFKHPDLLKQIHKSIEFRAADNKRRKETIKVRTINHLHEELEQNYNEHLFYTIVYNYLLSCHQNSIAAKKHHNPINVQDPIFGKQVIIEYVDMKNIPFLNVKFSGSDNSIDNFNCNKAGDLLATNNGFLLPLVIGKDSYYINLIHLLEYYNKEKIQRGFQILGSEEGIYLHNKY</sequence>
<proteinExistence type="predicted"/>
<dbReference type="EMBL" id="CAJVQA010011405">
    <property type="protein sequence ID" value="CAG8706896.1"/>
    <property type="molecule type" value="Genomic_DNA"/>
</dbReference>
<comment type="caution">
    <text evidence="1">The sequence shown here is derived from an EMBL/GenBank/DDBJ whole genome shotgun (WGS) entry which is preliminary data.</text>
</comment>
<evidence type="ECO:0000313" key="2">
    <source>
        <dbReference type="Proteomes" id="UP000789759"/>
    </source>
</evidence>
<organism evidence="1 2">
    <name type="scientific">Cetraspora pellucida</name>
    <dbReference type="NCBI Taxonomy" id="1433469"/>
    <lineage>
        <taxon>Eukaryota</taxon>
        <taxon>Fungi</taxon>
        <taxon>Fungi incertae sedis</taxon>
        <taxon>Mucoromycota</taxon>
        <taxon>Glomeromycotina</taxon>
        <taxon>Glomeromycetes</taxon>
        <taxon>Diversisporales</taxon>
        <taxon>Gigasporaceae</taxon>
        <taxon>Cetraspora</taxon>
    </lineage>
</organism>
<keyword evidence="2" id="KW-1185">Reference proteome</keyword>
<name>A0A9N9HV45_9GLOM</name>
<dbReference type="OrthoDB" id="2413945at2759"/>
<dbReference type="Proteomes" id="UP000789759">
    <property type="component" value="Unassembled WGS sequence"/>
</dbReference>
<accession>A0A9N9HV45</accession>